<organism evidence="1 2">
    <name type="scientific">Agaribacter flavus</name>
    <dbReference type="NCBI Taxonomy" id="1902781"/>
    <lineage>
        <taxon>Bacteria</taxon>
        <taxon>Pseudomonadati</taxon>
        <taxon>Pseudomonadota</taxon>
        <taxon>Gammaproteobacteria</taxon>
        <taxon>Alteromonadales</taxon>
        <taxon>Alteromonadaceae</taxon>
        <taxon>Agaribacter</taxon>
    </lineage>
</organism>
<evidence type="ECO:0000313" key="1">
    <source>
        <dbReference type="EMBL" id="MFC3123223.1"/>
    </source>
</evidence>
<keyword evidence="2" id="KW-1185">Reference proteome</keyword>
<accession>A0ABV7FU88</accession>
<dbReference type="SUPFAM" id="SSF52540">
    <property type="entry name" value="P-loop containing nucleoside triphosphate hydrolases"/>
    <property type="match status" value="1"/>
</dbReference>
<dbReference type="InterPro" id="IPR027417">
    <property type="entry name" value="P-loop_NTPase"/>
</dbReference>
<proteinExistence type="predicted"/>
<dbReference type="Proteomes" id="UP001595478">
    <property type="component" value="Unassembled WGS sequence"/>
</dbReference>
<evidence type="ECO:0000313" key="2">
    <source>
        <dbReference type="Proteomes" id="UP001595478"/>
    </source>
</evidence>
<reference evidence="2" key="1">
    <citation type="journal article" date="2019" name="Int. J. Syst. Evol. Microbiol.">
        <title>The Global Catalogue of Microorganisms (GCM) 10K type strain sequencing project: providing services to taxonomists for standard genome sequencing and annotation.</title>
        <authorList>
            <consortium name="The Broad Institute Genomics Platform"/>
            <consortium name="The Broad Institute Genome Sequencing Center for Infectious Disease"/>
            <person name="Wu L."/>
            <person name="Ma J."/>
        </authorList>
    </citation>
    <scope>NUCLEOTIDE SEQUENCE [LARGE SCALE GENOMIC DNA]</scope>
    <source>
        <strain evidence="2">KCTC 52473</strain>
    </source>
</reference>
<name>A0ABV7FU88_9ALTE</name>
<sequence>MLYIFGGLPATGKTELSKFLASSMGAAHIRIILDTAGKTPEQSKQELSELLR</sequence>
<dbReference type="RefSeq" id="WP_376921336.1">
    <property type="nucleotide sequence ID" value="NZ_JBHRSW010000047.1"/>
</dbReference>
<protein>
    <submittedName>
        <fullName evidence="1">Uncharacterized protein</fullName>
    </submittedName>
</protein>
<comment type="caution">
    <text evidence="1">The sequence shown here is derived from an EMBL/GenBank/DDBJ whole genome shotgun (WGS) entry which is preliminary data.</text>
</comment>
<dbReference type="EMBL" id="JBHRSW010000047">
    <property type="protein sequence ID" value="MFC3123223.1"/>
    <property type="molecule type" value="Genomic_DNA"/>
</dbReference>
<gene>
    <name evidence="1" type="ORF">ACFOHL_16490</name>
</gene>